<proteinExistence type="predicted"/>
<dbReference type="EMBL" id="CYZT01000324">
    <property type="protein sequence ID" value="CUP34466.1"/>
    <property type="molecule type" value="Genomic_DNA"/>
</dbReference>
<gene>
    <name evidence="2" type="ORF">ERS852411_03015</name>
</gene>
<protein>
    <submittedName>
        <fullName evidence="2">Uncharacterized protein</fullName>
    </submittedName>
</protein>
<reference evidence="2 3" key="1">
    <citation type="submission" date="2015-09" db="EMBL/GenBank/DDBJ databases">
        <authorList>
            <consortium name="Pathogen Informatics"/>
        </authorList>
    </citation>
    <scope>NUCLEOTIDE SEQUENCE [LARGE SCALE GENOMIC DNA]</scope>
    <source>
        <strain evidence="2 3">2789STDY5608854</strain>
    </source>
</reference>
<evidence type="ECO:0000313" key="2">
    <source>
        <dbReference type="EMBL" id="CUP34466.1"/>
    </source>
</evidence>
<dbReference type="Proteomes" id="UP000095746">
    <property type="component" value="Unassembled WGS sequence"/>
</dbReference>
<accession>A0A174MGJ5</accession>
<feature type="region of interest" description="Disordered" evidence="1">
    <location>
        <begin position="117"/>
        <end position="136"/>
    </location>
</feature>
<sequence length="204" mass="22338">MAAEPSFFPSVRLKWPIHSFTRMEAAKMATDTGEKSTASGWRIFPMEVLPSSSPTRRIIRLTSSPARYSARPWPKGCPSSAFCPASLKPTRVTTDEPASDRLLKASAVMAMEPVTTPAKNLPADSSRLSTIPTAPDRTPYFSRTAGSVTLSQSWMKSRTSRLIMLSPPKIGFFLLSHARPPSSRRGFPPKQTVFLPLLVSTGTK</sequence>
<evidence type="ECO:0000256" key="1">
    <source>
        <dbReference type="SAM" id="MobiDB-lite"/>
    </source>
</evidence>
<dbReference type="AlphaFoldDB" id="A0A174MGJ5"/>
<organism evidence="2 3">
    <name type="scientific">Flavonifractor plautii</name>
    <name type="common">Fusobacterium plautii</name>
    <dbReference type="NCBI Taxonomy" id="292800"/>
    <lineage>
        <taxon>Bacteria</taxon>
        <taxon>Bacillati</taxon>
        <taxon>Bacillota</taxon>
        <taxon>Clostridia</taxon>
        <taxon>Eubacteriales</taxon>
        <taxon>Oscillospiraceae</taxon>
        <taxon>Flavonifractor</taxon>
    </lineage>
</organism>
<evidence type="ECO:0000313" key="3">
    <source>
        <dbReference type="Proteomes" id="UP000095746"/>
    </source>
</evidence>
<name>A0A174MGJ5_FLAPL</name>